<feature type="signal peptide" evidence="2">
    <location>
        <begin position="1"/>
        <end position="20"/>
    </location>
</feature>
<keyword evidence="4" id="KW-1185">Reference proteome</keyword>
<feature type="chain" id="PRO_5046720115" evidence="2">
    <location>
        <begin position="21"/>
        <end position="106"/>
    </location>
</feature>
<proteinExistence type="predicted"/>
<keyword evidence="2" id="KW-0732">Signal</keyword>
<sequence length="106" mass="12165">MKKVALSMFLLLISHGPARAEDCDCQPFEYQQLMALPVGEIQAKIEQYERLKERYIHGGSTYCYYTCVTAYEQLRDAKVAKERSMTRGRAAGRAAEEDVLQREPSR</sequence>
<reference evidence="3 4" key="1">
    <citation type="submission" date="2021-06" db="EMBL/GenBank/DDBJ databases">
        <title>Gemonas diversity in paddy soil.</title>
        <authorList>
            <person name="Liu G."/>
        </authorList>
    </citation>
    <scope>NUCLEOTIDE SEQUENCE [LARGE SCALE GENOMIC DNA]</scope>
    <source>
        <strain evidence="3 4">RG2</strain>
    </source>
</reference>
<accession>A0ABX8LN71</accession>
<feature type="region of interest" description="Disordered" evidence="1">
    <location>
        <begin position="82"/>
        <end position="106"/>
    </location>
</feature>
<evidence type="ECO:0000313" key="4">
    <source>
        <dbReference type="Proteomes" id="UP000683559"/>
    </source>
</evidence>
<gene>
    <name evidence="3" type="ORF">KP001_09730</name>
</gene>
<dbReference type="RefSeq" id="WP_217289316.1">
    <property type="nucleotide sequence ID" value="NZ_CP077683.1"/>
</dbReference>
<protein>
    <submittedName>
        <fullName evidence="3">Uncharacterized protein</fullName>
    </submittedName>
</protein>
<evidence type="ECO:0000256" key="2">
    <source>
        <dbReference type="SAM" id="SignalP"/>
    </source>
</evidence>
<feature type="compositionally biased region" description="Basic and acidic residues" evidence="1">
    <location>
        <begin position="94"/>
        <end position="106"/>
    </location>
</feature>
<name>A0ABX8LN71_9BACT</name>
<organism evidence="3 4">
    <name type="scientific">Geomonas subterranea</name>
    <dbReference type="NCBI Taxonomy" id="2847989"/>
    <lineage>
        <taxon>Bacteria</taxon>
        <taxon>Pseudomonadati</taxon>
        <taxon>Thermodesulfobacteriota</taxon>
        <taxon>Desulfuromonadia</taxon>
        <taxon>Geobacterales</taxon>
        <taxon>Geobacteraceae</taxon>
        <taxon>Geomonas</taxon>
    </lineage>
</organism>
<dbReference type="Proteomes" id="UP000683559">
    <property type="component" value="Chromosome"/>
</dbReference>
<evidence type="ECO:0000313" key="3">
    <source>
        <dbReference type="EMBL" id="QXE92771.1"/>
    </source>
</evidence>
<evidence type="ECO:0000256" key="1">
    <source>
        <dbReference type="SAM" id="MobiDB-lite"/>
    </source>
</evidence>
<dbReference type="EMBL" id="CP077683">
    <property type="protein sequence ID" value="QXE92771.1"/>
    <property type="molecule type" value="Genomic_DNA"/>
</dbReference>